<dbReference type="SMART" id="SM00448">
    <property type="entry name" value="REC"/>
    <property type="match status" value="2"/>
</dbReference>
<protein>
    <recommendedName>
        <fullName evidence="3">histidine kinase</fullName>
        <ecNumber evidence="3">2.7.13.3</ecNumber>
    </recommendedName>
</protein>
<feature type="domain" description="Histidine kinase" evidence="16">
    <location>
        <begin position="679"/>
        <end position="900"/>
    </location>
</feature>
<dbReference type="PANTHER" id="PTHR45339:SF1">
    <property type="entry name" value="HYBRID SIGNAL TRANSDUCTION HISTIDINE KINASE J"/>
    <property type="match status" value="1"/>
</dbReference>
<evidence type="ECO:0000259" key="16">
    <source>
        <dbReference type="PROSITE" id="PS50109"/>
    </source>
</evidence>
<feature type="domain" description="Response regulatory" evidence="17">
    <location>
        <begin position="1061"/>
        <end position="1179"/>
    </location>
</feature>
<dbReference type="InterPro" id="IPR036097">
    <property type="entry name" value="HisK_dim/P_sf"/>
</dbReference>
<dbReference type="InterPro" id="IPR003018">
    <property type="entry name" value="GAF"/>
</dbReference>
<dbReference type="PROSITE" id="PS50894">
    <property type="entry name" value="HPT"/>
    <property type="match status" value="1"/>
</dbReference>
<dbReference type="InterPro" id="IPR036890">
    <property type="entry name" value="HATPase_C_sf"/>
</dbReference>
<dbReference type="Pfam" id="PF08448">
    <property type="entry name" value="PAS_4"/>
    <property type="match status" value="1"/>
</dbReference>
<keyword evidence="5 15" id="KW-0597">Phosphoprotein</keyword>
<dbReference type="Pfam" id="PF00072">
    <property type="entry name" value="Response_reg"/>
    <property type="match status" value="2"/>
</dbReference>
<dbReference type="Gene3D" id="3.30.450.40">
    <property type="match status" value="1"/>
</dbReference>
<dbReference type="Pfam" id="PF02518">
    <property type="entry name" value="HATPase_c"/>
    <property type="match status" value="1"/>
</dbReference>
<dbReference type="SMART" id="SM00388">
    <property type="entry name" value="HisKA"/>
    <property type="match status" value="1"/>
</dbReference>
<evidence type="ECO:0000256" key="14">
    <source>
        <dbReference type="PROSITE-ProRule" id="PRU00110"/>
    </source>
</evidence>
<dbReference type="Gene3D" id="1.20.120.160">
    <property type="entry name" value="HPT domain"/>
    <property type="match status" value="1"/>
</dbReference>
<evidence type="ECO:0000256" key="9">
    <source>
        <dbReference type="ARBA" id="ARBA00022777"/>
    </source>
</evidence>
<comment type="subcellular location">
    <subcellularLocation>
        <location evidence="2">Cell membrane</location>
        <topology evidence="2">Multi-pass membrane protein</topology>
    </subcellularLocation>
</comment>
<keyword evidence="10" id="KW-0067">ATP-binding</keyword>
<dbReference type="SUPFAM" id="SSF55785">
    <property type="entry name" value="PYP-like sensor domain (PAS domain)"/>
    <property type="match status" value="4"/>
</dbReference>
<keyword evidence="8" id="KW-0547">Nucleotide-binding</keyword>
<dbReference type="InterPro" id="IPR003661">
    <property type="entry name" value="HisK_dim/P_dom"/>
</dbReference>
<evidence type="ECO:0000256" key="11">
    <source>
        <dbReference type="ARBA" id="ARBA00022989"/>
    </source>
</evidence>
<accession>A0A6N8L4R0</accession>
<keyword evidence="13" id="KW-0472">Membrane</keyword>
<evidence type="ECO:0000259" key="20">
    <source>
        <dbReference type="PROSITE" id="PS50894"/>
    </source>
</evidence>
<dbReference type="Gene3D" id="3.40.50.2300">
    <property type="match status" value="2"/>
</dbReference>
<dbReference type="InterPro" id="IPR013767">
    <property type="entry name" value="PAS_fold"/>
</dbReference>
<feature type="domain" description="Response regulatory" evidence="17">
    <location>
        <begin position="914"/>
        <end position="1034"/>
    </location>
</feature>
<dbReference type="SUPFAM" id="SSF52172">
    <property type="entry name" value="CheY-like"/>
    <property type="match status" value="2"/>
</dbReference>
<evidence type="ECO:0000256" key="15">
    <source>
        <dbReference type="PROSITE-ProRule" id="PRU00169"/>
    </source>
</evidence>
<evidence type="ECO:0000256" key="8">
    <source>
        <dbReference type="ARBA" id="ARBA00022741"/>
    </source>
</evidence>
<dbReference type="Pfam" id="PF00989">
    <property type="entry name" value="PAS"/>
    <property type="match status" value="2"/>
</dbReference>
<keyword evidence="7" id="KW-0812">Transmembrane</keyword>
<evidence type="ECO:0000256" key="1">
    <source>
        <dbReference type="ARBA" id="ARBA00000085"/>
    </source>
</evidence>
<keyword evidence="6" id="KW-0808">Transferase</keyword>
<dbReference type="SMART" id="SM00091">
    <property type="entry name" value="PAS"/>
    <property type="match status" value="3"/>
</dbReference>
<dbReference type="CDD" id="cd17546">
    <property type="entry name" value="REC_hyHK_CKI1_RcsC-like"/>
    <property type="match status" value="2"/>
</dbReference>
<dbReference type="CDD" id="cd00130">
    <property type="entry name" value="PAS"/>
    <property type="match status" value="2"/>
</dbReference>
<dbReference type="CDD" id="cd00082">
    <property type="entry name" value="HisKA"/>
    <property type="match status" value="1"/>
</dbReference>
<feature type="modified residue" description="Phosphohistidine" evidence="14">
    <location>
        <position position="1250"/>
    </location>
</feature>
<dbReference type="InterPro" id="IPR011006">
    <property type="entry name" value="CheY-like_superfamily"/>
</dbReference>
<evidence type="ECO:0000256" key="4">
    <source>
        <dbReference type="ARBA" id="ARBA00022475"/>
    </source>
</evidence>
<feature type="domain" description="PAC" evidence="19">
    <location>
        <begin position="484"/>
        <end position="535"/>
    </location>
</feature>
<name>A0A6N8L4R0_9SPHI</name>
<dbReference type="RefSeq" id="WP_160370738.1">
    <property type="nucleotide sequence ID" value="NZ_WSQA01000019.1"/>
</dbReference>
<comment type="catalytic activity">
    <reaction evidence="1">
        <text>ATP + protein L-histidine = ADP + protein N-phospho-L-histidine.</text>
        <dbReference type="EC" id="2.7.13.3"/>
    </reaction>
</comment>
<keyword evidence="22" id="KW-1185">Reference proteome</keyword>
<feature type="domain" description="HPt" evidence="20">
    <location>
        <begin position="1211"/>
        <end position="1304"/>
    </location>
</feature>
<evidence type="ECO:0000256" key="10">
    <source>
        <dbReference type="ARBA" id="ARBA00022840"/>
    </source>
</evidence>
<evidence type="ECO:0000256" key="12">
    <source>
        <dbReference type="ARBA" id="ARBA00023012"/>
    </source>
</evidence>
<dbReference type="OrthoDB" id="9811889at2"/>
<organism evidence="21 22">
    <name type="scientific">Sphingobacterium humi</name>
    <dbReference type="NCBI Taxonomy" id="1796905"/>
    <lineage>
        <taxon>Bacteria</taxon>
        <taxon>Pseudomonadati</taxon>
        <taxon>Bacteroidota</taxon>
        <taxon>Sphingobacteriia</taxon>
        <taxon>Sphingobacteriales</taxon>
        <taxon>Sphingobacteriaceae</taxon>
        <taxon>Sphingobacterium</taxon>
    </lineage>
</organism>
<evidence type="ECO:0000259" key="18">
    <source>
        <dbReference type="PROSITE" id="PS50112"/>
    </source>
</evidence>
<dbReference type="PROSITE" id="PS50110">
    <property type="entry name" value="RESPONSE_REGULATORY"/>
    <property type="match status" value="2"/>
</dbReference>
<dbReference type="Gene3D" id="3.30.565.10">
    <property type="entry name" value="Histidine kinase-like ATPase, C-terminal domain"/>
    <property type="match status" value="1"/>
</dbReference>
<reference evidence="21 22" key="1">
    <citation type="submission" date="2019-12" db="EMBL/GenBank/DDBJ databases">
        <authorList>
            <person name="Dong K."/>
        </authorList>
    </citation>
    <scope>NUCLEOTIDE SEQUENCE [LARGE SCALE GENOMIC DNA]</scope>
    <source>
        <strain evidence="21 22">JCM 31225</strain>
    </source>
</reference>
<dbReference type="InterPro" id="IPR000700">
    <property type="entry name" value="PAS-assoc_C"/>
</dbReference>
<dbReference type="GO" id="GO:0005524">
    <property type="term" value="F:ATP binding"/>
    <property type="evidence" value="ECO:0007669"/>
    <property type="project" value="UniProtKB-KW"/>
</dbReference>
<feature type="modified residue" description="4-aspartylphosphate" evidence="15">
    <location>
        <position position="964"/>
    </location>
</feature>
<evidence type="ECO:0000313" key="22">
    <source>
        <dbReference type="Proteomes" id="UP000435036"/>
    </source>
</evidence>
<gene>
    <name evidence="21" type="ORF">GQF63_18500</name>
</gene>
<dbReference type="InterPro" id="IPR036641">
    <property type="entry name" value="HPT_dom_sf"/>
</dbReference>
<dbReference type="PROSITE" id="PS50109">
    <property type="entry name" value="HIS_KIN"/>
    <property type="match status" value="1"/>
</dbReference>
<dbReference type="PRINTS" id="PR00344">
    <property type="entry name" value="BCTRLSENSOR"/>
</dbReference>
<dbReference type="InterPro" id="IPR001789">
    <property type="entry name" value="Sig_transdc_resp-reg_receiver"/>
</dbReference>
<dbReference type="PANTHER" id="PTHR45339">
    <property type="entry name" value="HYBRID SIGNAL TRANSDUCTION HISTIDINE KINASE J"/>
    <property type="match status" value="1"/>
</dbReference>
<evidence type="ECO:0000313" key="21">
    <source>
        <dbReference type="EMBL" id="MVZ64019.1"/>
    </source>
</evidence>
<keyword evidence="4" id="KW-1003">Cell membrane</keyword>
<dbReference type="SMART" id="SM00387">
    <property type="entry name" value="HATPase_c"/>
    <property type="match status" value="1"/>
</dbReference>
<dbReference type="Gene3D" id="1.10.287.130">
    <property type="match status" value="1"/>
</dbReference>
<dbReference type="FunFam" id="3.30.565.10:FF:000010">
    <property type="entry name" value="Sensor histidine kinase RcsC"/>
    <property type="match status" value="1"/>
</dbReference>
<dbReference type="InterPro" id="IPR008207">
    <property type="entry name" value="Sig_transdc_His_kin_Hpt_dom"/>
</dbReference>
<dbReference type="SMART" id="SM00065">
    <property type="entry name" value="GAF"/>
    <property type="match status" value="1"/>
</dbReference>
<evidence type="ECO:0000256" key="3">
    <source>
        <dbReference type="ARBA" id="ARBA00012438"/>
    </source>
</evidence>
<dbReference type="EMBL" id="WSQA01000019">
    <property type="protein sequence ID" value="MVZ64019.1"/>
    <property type="molecule type" value="Genomic_DNA"/>
</dbReference>
<dbReference type="SUPFAM" id="SSF55781">
    <property type="entry name" value="GAF domain-like"/>
    <property type="match status" value="1"/>
</dbReference>
<dbReference type="GO" id="GO:0000155">
    <property type="term" value="F:phosphorelay sensor kinase activity"/>
    <property type="evidence" value="ECO:0007669"/>
    <property type="project" value="InterPro"/>
</dbReference>
<dbReference type="SUPFAM" id="SSF47384">
    <property type="entry name" value="Homodimeric domain of signal transducing histidine kinase"/>
    <property type="match status" value="1"/>
</dbReference>
<dbReference type="SMART" id="SM00086">
    <property type="entry name" value="PAC"/>
    <property type="match status" value="2"/>
</dbReference>
<dbReference type="InterPro" id="IPR003594">
    <property type="entry name" value="HATPase_dom"/>
</dbReference>
<evidence type="ECO:0000256" key="6">
    <source>
        <dbReference type="ARBA" id="ARBA00022679"/>
    </source>
</evidence>
<evidence type="ECO:0000259" key="19">
    <source>
        <dbReference type="PROSITE" id="PS50113"/>
    </source>
</evidence>
<dbReference type="InterPro" id="IPR000014">
    <property type="entry name" value="PAS"/>
</dbReference>
<dbReference type="Pfam" id="PF01590">
    <property type="entry name" value="GAF"/>
    <property type="match status" value="1"/>
</dbReference>
<dbReference type="InterPro" id="IPR005467">
    <property type="entry name" value="His_kinase_dom"/>
</dbReference>
<feature type="domain" description="PAS" evidence="18">
    <location>
        <begin position="286"/>
        <end position="356"/>
    </location>
</feature>
<dbReference type="InterPro" id="IPR013656">
    <property type="entry name" value="PAS_4"/>
</dbReference>
<dbReference type="CDD" id="cd16922">
    <property type="entry name" value="HATPase_EvgS-ArcB-TorS-like"/>
    <property type="match status" value="1"/>
</dbReference>
<dbReference type="InterPro" id="IPR004358">
    <property type="entry name" value="Sig_transdc_His_kin-like_C"/>
</dbReference>
<dbReference type="PROSITE" id="PS50112">
    <property type="entry name" value="PAS"/>
    <property type="match status" value="1"/>
</dbReference>
<dbReference type="InterPro" id="IPR029016">
    <property type="entry name" value="GAF-like_dom_sf"/>
</dbReference>
<dbReference type="SUPFAM" id="SSF55874">
    <property type="entry name" value="ATPase domain of HSP90 chaperone/DNA topoisomerase II/histidine kinase"/>
    <property type="match status" value="1"/>
</dbReference>
<dbReference type="GO" id="GO:0006355">
    <property type="term" value="P:regulation of DNA-templated transcription"/>
    <property type="evidence" value="ECO:0007669"/>
    <property type="project" value="InterPro"/>
</dbReference>
<dbReference type="Gene3D" id="3.30.450.20">
    <property type="entry name" value="PAS domain"/>
    <property type="match status" value="4"/>
</dbReference>
<evidence type="ECO:0000256" key="5">
    <source>
        <dbReference type="ARBA" id="ARBA00022553"/>
    </source>
</evidence>
<dbReference type="PROSITE" id="PS50113">
    <property type="entry name" value="PAC"/>
    <property type="match status" value="1"/>
</dbReference>
<sequence>MSPMVLPNNETERLDMLFTLGLNGLGKLPELDIFAEMACQLTDCPSSIIAIMEEETQRVQSCFGIDLETVERKNTICQYTLLSDKPLMISDTFADERSSDNPLVRAGNIRFYAGVPLLDEQGYGLGTLCVIDYKPKRLEDAQLAALQKLAKTIVTVILAKKRVLQASYFKQILSVTQNLICVLDADLNIKEVNPAFANLIQYPAKQCQGLDFRSLMQINDPATLEKVNSTTSLNTAVAISTQTSLAGLDPFTVNWHLRYDPHNKEIFAFGRNNTKENEEKIKLEGSERRFRNFFENSIGLMSMHDMQGNIIEVNEKGRDILQYKAEEVNGLNLRDLIPEERSSFIDAYLDRIAQYGEDSGMMILKRKDGEWIYWLYNNILEKDQDGNPYVVSSALNMTDRILLEKDLQHTKRILEETNQVAQVGGWEIDLKKNEVYWSDSTKYIYGVALDFQPNLGNIFSFYEQGSVPVLQKCYSDAMEQGIAYDVELLLKKQDGEEIWVRVKGIPEMEDAVCRRIFGIIQDIDQSKKLYVELERKEAMLQSFVDYVPASVAMFDQDLNYVSVSNQWVEEFHQNKERHTQRHLYEIFPLIPEGRKKIYQLALEGIAYKNTNEIVQPGGIGIPQHYNWEVRPWRLADGSIGGIIIFSQNISEMVEKNDELKKAKHLADLASKAKSEFLANMSHEIRTPLNGVIGFSDLLLKTPLNDIQKQYLKYINESGNSLLAIINDILDFSKIESGKLEFYIDKYNLYELVNQVINVIIYQAQQKGIEILLNIEQGLPSVIYIDESRVKQVLINLLGNAVKFTEVGEIELRVEKRALLTDEIELRFAVRDTGIGIPEEKQQRIFDAFTQEDSSVSKKYGGTGLGLTISNNILRYMGSQLNLESSPGKGSTFYFDITVPYELTDSEEVKLDVNRVLIVDDNHNNRVILEHMLDYKGVETVSIANGFEALQLIASGQRFDAILMDYRMPILNGIETIEKIKEYYQQQQEDLPIMVLHSSNDDQRLVGSFKQEPNCYCLTKPIISDELYRILRQQEQKEQTAAVAPTVLTAEAEERLFHRVLHVLLADDNTVNMALNLRLVQNIFPNSHCISVENGQEAVNECAGSQFDLILMDIQMPIMDGVEATRLIRQLAGYEAIPIIGITAGNVIGEKERCIEAGMTDFLTKPIRSEDFKAAILKRLATAPVETALKQSPLEEIERLDLARLAESTDDDEDFKQEFIGLVITELEIALDCMRLYIQNKEMPMLKKLLHKLKGTSSTAGLMRLHKMVLELEEQFPEFAFPLEEVKAIMEEISIGIKVIEKHKN</sequence>
<feature type="modified residue" description="4-aspartylphosphate" evidence="15">
    <location>
        <position position="1112"/>
    </location>
</feature>
<proteinExistence type="predicted"/>
<dbReference type="Pfam" id="PF00512">
    <property type="entry name" value="HisKA"/>
    <property type="match status" value="1"/>
</dbReference>
<dbReference type="InterPro" id="IPR001610">
    <property type="entry name" value="PAC"/>
</dbReference>
<dbReference type="InterPro" id="IPR035965">
    <property type="entry name" value="PAS-like_dom_sf"/>
</dbReference>
<evidence type="ECO:0000259" key="17">
    <source>
        <dbReference type="PROSITE" id="PS50110"/>
    </source>
</evidence>
<dbReference type="GO" id="GO:0005886">
    <property type="term" value="C:plasma membrane"/>
    <property type="evidence" value="ECO:0007669"/>
    <property type="project" value="UniProtKB-SubCell"/>
</dbReference>
<keyword evidence="9" id="KW-0418">Kinase</keyword>
<dbReference type="EC" id="2.7.13.3" evidence="3"/>
<evidence type="ECO:0000256" key="2">
    <source>
        <dbReference type="ARBA" id="ARBA00004651"/>
    </source>
</evidence>
<keyword evidence="11" id="KW-1133">Transmembrane helix</keyword>
<comment type="caution">
    <text evidence="21">The sequence shown here is derived from an EMBL/GenBank/DDBJ whole genome shotgun (WGS) entry which is preliminary data.</text>
</comment>
<dbReference type="Pfam" id="PF13426">
    <property type="entry name" value="PAS_9"/>
    <property type="match status" value="1"/>
</dbReference>
<evidence type="ECO:0000256" key="7">
    <source>
        <dbReference type="ARBA" id="ARBA00022692"/>
    </source>
</evidence>
<dbReference type="NCBIfam" id="TIGR00229">
    <property type="entry name" value="sensory_box"/>
    <property type="match status" value="1"/>
</dbReference>
<dbReference type="SUPFAM" id="SSF47226">
    <property type="entry name" value="Histidine-containing phosphotransfer domain, HPT domain"/>
    <property type="match status" value="1"/>
</dbReference>
<dbReference type="Proteomes" id="UP000435036">
    <property type="component" value="Unassembled WGS sequence"/>
</dbReference>
<keyword evidence="12" id="KW-0902">Two-component regulatory system</keyword>
<evidence type="ECO:0000256" key="13">
    <source>
        <dbReference type="ARBA" id="ARBA00023136"/>
    </source>
</evidence>
<dbReference type="FunFam" id="1.10.287.130:FF:000003">
    <property type="entry name" value="Histidine kinase"/>
    <property type="match status" value="1"/>
</dbReference>